<feature type="domain" description="RNA polymerase sigma-70 region 2" evidence="7">
    <location>
        <begin position="75"/>
        <end position="140"/>
    </location>
</feature>
<dbReference type="PANTHER" id="PTHR43133:SF8">
    <property type="entry name" value="RNA POLYMERASE SIGMA FACTOR HI_1459-RELATED"/>
    <property type="match status" value="1"/>
</dbReference>
<dbReference type="Proteomes" id="UP000316801">
    <property type="component" value="Unassembled WGS sequence"/>
</dbReference>
<feature type="domain" description="RNA polymerase sigma factor 70 region 4 type 2" evidence="8">
    <location>
        <begin position="169"/>
        <end position="221"/>
    </location>
</feature>
<dbReference type="PANTHER" id="PTHR43133">
    <property type="entry name" value="RNA POLYMERASE ECF-TYPE SIGMA FACTO"/>
    <property type="match status" value="1"/>
</dbReference>
<dbReference type="SUPFAM" id="SSF88946">
    <property type="entry name" value="Sigma2 domain of RNA polymerase sigma factors"/>
    <property type="match status" value="1"/>
</dbReference>
<dbReference type="InterPro" id="IPR013249">
    <property type="entry name" value="RNA_pol_sigma70_r4_t2"/>
</dbReference>
<dbReference type="InterPro" id="IPR036388">
    <property type="entry name" value="WH-like_DNA-bd_sf"/>
</dbReference>
<dbReference type="Gene3D" id="1.10.1740.10">
    <property type="match status" value="1"/>
</dbReference>
<evidence type="ECO:0000313" key="10">
    <source>
        <dbReference type="Proteomes" id="UP000316801"/>
    </source>
</evidence>
<dbReference type="InterPro" id="IPR014284">
    <property type="entry name" value="RNA_pol_sigma-70_dom"/>
</dbReference>
<keyword evidence="10" id="KW-1185">Reference proteome</keyword>
<comment type="similarity">
    <text evidence="1">Belongs to the sigma-70 factor family. ECF subfamily.</text>
</comment>
<dbReference type="GO" id="GO:0016987">
    <property type="term" value="F:sigma factor activity"/>
    <property type="evidence" value="ECO:0007669"/>
    <property type="project" value="UniProtKB-KW"/>
</dbReference>
<comment type="caution">
    <text evidence="9">The sequence shown here is derived from an EMBL/GenBank/DDBJ whole genome shotgun (WGS) entry which is preliminary data.</text>
</comment>
<evidence type="ECO:0000256" key="4">
    <source>
        <dbReference type="ARBA" id="ARBA00023125"/>
    </source>
</evidence>
<evidence type="ECO:0000259" key="8">
    <source>
        <dbReference type="Pfam" id="PF08281"/>
    </source>
</evidence>
<feature type="region of interest" description="Disordered" evidence="6">
    <location>
        <begin position="1"/>
        <end position="40"/>
    </location>
</feature>
<keyword evidence="3" id="KW-0731">Sigma factor</keyword>
<dbReference type="Gene3D" id="1.10.10.10">
    <property type="entry name" value="Winged helix-like DNA-binding domain superfamily/Winged helix DNA-binding domain"/>
    <property type="match status" value="1"/>
</dbReference>
<dbReference type="SUPFAM" id="SSF88659">
    <property type="entry name" value="Sigma3 and sigma4 domains of RNA polymerase sigma factors"/>
    <property type="match status" value="1"/>
</dbReference>
<dbReference type="GO" id="GO:0003677">
    <property type="term" value="F:DNA binding"/>
    <property type="evidence" value="ECO:0007669"/>
    <property type="project" value="UniProtKB-KW"/>
</dbReference>
<sequence length="233" mass="25726">MIRGRGWTKRAHAGPQPFDTAPAPLLSGGGRENRSAGCTAPRPGFSCARMTQDPDADLVRRVAAGEPAAMRAMVATKLPRLLALATRMLGDRAEAEDVAQETFLRIWKHAGTWRQGRAKFDTWTHRVALNLCHDRLRRKREVSMAEPPDLTDTAPLPDAGLGAEEAERLRVERALQAIAPRQREAIILVYYQEMSNIEAAAVMQVSVDALESLLARGRRALQQMLVQDEEGEA</sequence>
<evidence type="ECO:0000259" key="7">
    <source>
        <dbReference type="Pfam" id="PF04542"/>
    </source>
</evidence>
<dbReference type="InterPro" id="IPR007627">
    <property type="entry name" value="RNA_pol_sigma70_r2"/>
</dbReference>
<dbReference type="AlphaFoldDB" id="A0A549SNB7"/>
<evidence type="ECO:0000256" key="3">
    <source>
        <dbReference type="ARBA" id="ARBA00023082"/>
    </source>
</evidence>
<gene>
    <name evidence="9" type="ORF">FNA46_24585</name>
</gene>
<protein>
    <submittedName>
        <fullName evidence="9">RNA polymerase sigma factor</fullName>
    </submittedName>
</protein>
<keyword evidence="2" id="KW-0805">Transcription regulation</keyword>
<evidence type="ECO:0000313" key="9">
    <source>
        <dbReference type="EMBL" id="TRL31114.1"/>
    </source>
</evidence>
<proteinExistence type="inferred from homology"/>
<dbReference type="EMBL" id="VJMG01000101">
    <property type="protein sequence ID" value="TRL31114.1"/>
    <property type="molecule type" value="Genomic_DNA"/>
</dbReference>
<dbReference type="GO" id="GO:0006352">
    <property type="term" value="P:DNA-templated transcription initiation"/>
    <property type="evidence" value="ECO:0007669"/>
    <property type="project" value="InterPro"/>
</dbReference>
<dbReference type="InterPro" id="IPR039425">
    <property type="entry name" value="RNA_pol_sigma-70-like"/>
</dbReference>
<keyword evidence="5" id="KW-0804">Transcription</keyword>
<dbReference type="InterPro" id="IPR013324">
    <property type="entry name" value="RNA_pol_sigma_r3/r4-like"/>
</dbReference>
<dbReference type="NCBIfam" id="TIGR02937">
    <property type="entry name" value="sigma70-ECF"/>
    <property type="match status" value="1"/>
</dbReference>
<evidence type="ECO:0000256" key="2">
    <source>
        <dbReference type="ARBA" id="ARBA00023015"/>
    </source>
</evidence>
<evidence type="ECO:0000256" key="1">
    <source>
        <dbReference type="ARBA" id="ARBA00010641"/>
    </source>
</evidence>
<name>A0A549SNB7_9HYPH</name>
<feature type="compositionally biased region" description="Basic residues" evidence="6">
    <location>
        <begin position="1"/>
        <end position="12"/>
    </location>
</feature>
<dbReference type="CDD" id="cd06171">
    <property type="entry name" value="Sigma70_r4"/>
    <property type="match status" value="1"/>
</dbReference>
<organism evidence="9 10">
    <name type="scientific">Rhizobium straminoryzae</name>
    <dbReference type="NCBI Taxonomy" id="1387186"/>
    <lineage>
        <taxon>Bacteria</taxon>
        <taxon>Pseudomonadati</taxon>
        <taxon>Pseudomonadota</taxon>
        <taxon>Alphaproteobacteria</taxon>
        <taxon>Hyphomicrobiales</taxon>
        <taxon>Rhizobiaceae</taxon>
        <taxon>Rhizobium/Agrobacterium group</taxon>
        <taxon>Rhizobium</taxon>
    </lineage>
</organism>
<evidence type="ECO:0000256" key="5">
    <source>
        <dbReference type="ARBA" id="ARBA00023163"/>
    </source>
</evidence>
<evidence type="ECO:0000256" key="6">
    <source>
        <dbReference type="SAM" id="MobiDB-lite"/>
    </source>
</evidence>
<accession>A0A549SNB7</accession>
<keyword evidence="4" id="KW-0238">DNA-binding</keyword>
<reference evidence="9 10" key="1">
    <citation type="submission" date="2019-07" db="EMBL/GenBank/DDBJ databases">
        <title>Ln-dependent methylotrophs.</title>
        <authorList>
            <person name="Tani A."/>
        </authorList>
    </citation>
    <scope>NUCLEOTIDE SEQUENCE [LARGE SCALE GENOMIC DNA]</scope>
    <source>
        <strain evidence="9 10">SM12</strain>
    </source>
</reference>
<dbReference type="Pfam" id="PF08281">
    <property type="entry name" value="Sigma70_r4_2"/>
    <property type="match status" value="1"/>
</dbReference>
<dbReference type="InterPro" id="IPR013325">
    <property type="entry name" value="RNA_pol_sigma_r2"/>
</dbReference>
<dbReference type="Pfam" id="PF04542">
    <property type="entry name" value="Sigma70_r2"/>
    <property type="match status" value="1"/>
</dbReference>
<dbReference type="NCBIfam" id="NF004113">
    <property type="entry name" value="PRK05602.1"/>
    <property type="match status" value="1"/>
</dbReference>